<dbReference type="InterPro" id="IPR036412">
    <property type="entry name" value="HAD-like_sf"/>
</dbReference>
<dbReference type="InterPro" id="IPR000109">
    <property type="entry name" value="POT_fam"/>
</dbReference>
<evidence type="ECO:0000313" key="9">
    <source>
        <dbReference type="Proteomes" id="UP000682877"/>
    </source>
</evidence>
<keyword evidence="9" id="KW-1185">Reference proteome</keyword>
<comment type="similarity">
    <text evidence="2">Belongs to the major facilitator superfamily. Proton-dependent oligopeptide transporter (POT/PTR) (TC 2.A.17) family.</text>
</comment>
<feature type="region of interest" description="Disordered" evidence="6">
    <location>
        <begin position="475"/>
        <end position="502"/>
    </location>
</feature>
<keyword evidence="5 7" id="KW-0472">Membrane</keyword>
<dbReference type="InterPro" id="IPR036259">
    <property type="entry name" value="MFS_trans_sf"/>
</dbReference>
<feature type="transmembrane region" description="Helical" evidence="7">
    <location>
        <begin position="398"/>
        <end position="416"/>
    </location>
</feature>
<protein>
    <submittedName>
        <fullName evidence="8">Uncharacterized protein</fullName>
    </submittedName>
</protein>
<evidence type="ECO:0000256" key="6">
    <source>
        <dbReference type="SAM" id="MobiDB-lite"/>
    </source>
</evidence>
<evidence type="ECO:0000256" key="1">
    <source>
        <dbReference type="ARBA" id="ARBA00004141"/>
    </source>
</evidence>
<evidence type="ECO:0000256" key="3">
    <source>
        <dbReference type="ARBA" id="ARBA00022692"/>
    </source>
</evidence>
<dbReference type="GO" id="GO:0006857">
    <property type="term" value="P:oligopeptide transport"/>
    <property type="evidence" value="ECO:0007669"/>
    <property type="project" value="InterPro"/>
</dbReference>
<name>A0A8S2A9Y6_ARAAE</name>
<feature type="transmembrane region" description="Helical" evidence="7">
    <location>
        <begin position="139"/>
        <end position="164"/>
    </location>
</feature>
<feature type="compositionally biased region" description="Polar residues" evidence="6">
    <location>
        <begin position="478"/>
        <end position="495"/>
    </location>
</feature>
<comment type="subcellular location">
    <subcellularLocation>
        <location evidence="1">Membrane</location>
        <topology evidence="1">Multi-pass membrane protein</topology>
    </subcellularLocation>
</comment>
<dbReference type="Pfam" id="PF13242">
    <property type="entry name" value="Hydrolase_like"/>
    <property type="match status" value="1"/>
</dbReference>
<keyword evidence="3 7" id="KW-0812">Transmembrane</keyword>
<dbReference type="GO" id="GO:0022857">
    <property type="term" value="F:transmembrane transporter activity"/>
    <property type="evidence" value="ECO:0007669"/>
    <property type="project" value="InterPro"/>
</dbReference>
<evidence type="ECO:0000256" key="2">
    <source>
        <dbReference type="ARBA" id="ARBA00005982"/>
    </source>
</evidence>
<evidence type="ECO:0000313" key="8">
    <source>
        <dbReference type="EMBL" id="CAE6075245.1"/>
    </source>
</evidence>
<dbReference type="PANTHER" id="PTHR11654">
    <property type="entry name" value="OLIGOPEPTIDE TRANSPORTER-RELATED"/>
    <property type="match status" value="1"/>
</dbReference>
<dbReference type="AlphaFoldDB" id="A0A8S2A9Y6"/>
<dbReference type="NCBIfam" id="TIGR01460">
    <property type="entry name" value="HAD-SF-IIA"/>
    <property type="match status" value="1"/>
</dbReference>
<dbReference type="SUPFAM" id="SSF103473">
    <property type="entry name" value="MFS general substrate transporter"/>
    <property type="match status" value="1"/>
</dbReference>
<feature type="transmembrane region" description="Helical" evidence="7">
    <location>
        <begin position="65"/>
        <end position="85"/>
    </location>
</feature>
<dbReference type="Gene3D" id="3.40.50.1000">
    <property type="entry name" value="HAD superfamily/HAD-like"/>
    <property type="match status" value="2"/>
</dbReference>
<dbReference type="InterPro" id="IPR006353">
    <property type="entry name" value="HAD-SF_hydro_IIA_CECR5"/>
</dbReference>
<evidence type="ECO:0000256" key="4">
    <source>
        <dbReference type="ARBA" id="ARBA00022989"/>
    </source>
</evidence>
<reference evidence="8" key="1">
    <citation type="submission" date="2021-01" db="EMBL/GenBank/DDBJ databases">
        <authorList>
            <person name="Bezrukov I."/>
        </authorList>
    </citation>
    <scope>NUCLEOTIDE SEQUENCE</scope>
</reference>
<feature type="transmembrane region" description="Helical" evidence="7">
    <location>
        <begin position="445"/>
        <end position="465"/>
    </location>
</feature>
<dbReference type="GO" id="GO:0016020">
    <property type="term" value="C:membrane"/>
    <property type="evidence" value="ECO:0007669"/>
    <property type="project" value="UniProtKB-SubCell"/>
</dbReference>
<evidence type="ECO:0000256" key="7">
    <source>
        <dbReference type="SAM" id="Phobius"/>
    </source>
</evidence>
<proteinExistence type="inferred from homology"/>
<dbReference type="PROSITE" id="PS01022">
    <property type="entry name" value="PTR2_1"/>
    <property type="match status" value="1"/>
</dbReference>
<gene>
    <name evidence="8" type="ORF">AARE701A_LOCUS12649</name>
</gene>
<feature type="transmembrane region" description="Helical" evidence="7">
    <location>
        <begin position="329"/>
        <end position="352"/>
    </location>
</feature>
<organism evidence="8 9">
    <name type="scientific">Arabidopsis arenosa</name>
    <name type="common">Sand rock-cress</name>
    <name type="synonym">Cardaminopsis arenosa</name>
    <dbReference type="NCBI Taxonomy" id="38785"/>
    <lineage>
        <taxon>Eukaryota</taxon>
        <taxon>Viridiplantae</taxon>
        <taxon>Streptophyta</taxon>
        <taxon>Embryophyta</taxon>
        <taxon>Tracheophyta</taxon>
        <taxon>Spermatophyta</taxon>
        <taxon>Magnoliopsida</taxon>
        <taxon>eudicotyledons</taxon>
        <taxon>Gunneridae</taxon>
        <taxon>Pentapetalae</taxon>
        <taxon>rosids</taxon>
        <taxon>malvids</taxon>
        <taxon>Brassicales</taxon>
        <taxon>Brassicaceae</taxon>
        <taxon>Camelineae</taxon>
        <taxon>Arabidopsis</taxon>
    </lineage>
</organism>
<feature type="region of interest" description="Disordered" evidence="6">
    <location>
        <begin position="1"/>
        <end position="20"/>
    </location>
</feature>
<feature type="transmembrane region" description="Helical" evidence="7">
    <location>
        <begin position="29"/>
        <end position="53"/>
    </location>
</feature>
<dbReference type="EMBL" id="LR999455">
    <property type="protein sequence ID" value="CAE6075245.1"/>
    <property type="molecule type" value="Genomic_DNA"/>
</dbReference>
<feature type="transmembrane region" description="Helical" evidence="7">
    <location>
        <begin position="204"/>
        <end position="225"/>
    </location>
</feature>
<evidence type="ECO:0000256" key="5">
    <source>
        <dbReference type="ARBA" id="ARBA00023136"/>
    </source>
</evidence>
<dbReference type="Pfam" id="PF13344">
    <property type="entry name" value="Hydrolase_6"/>
    <property type="match status" value="1"/>
</dbReference>
<sequence length="890" mass="98129">MADSNSGDKEAHRSSDQSGKRGGWITLPFMLVTLLGMSITSFGWGMNLIVFLIEEFNIKNIAAAQISNIVNGVVNMLPVVAAILADSFFGNIPVISVSAFISLIGVSILTLITSLDYLIPRPCETGSILCQSPSKLQLGILYAALALVIIGSAGTRFTLAAAGANQYKKPKEQGRFFNWFFVSLYIGAVTGTTAIVYTQDNVSWKLGFGLCAAANLIGFIVFIAGKRFYKHDKPLGSPYTSLIRVLVAATMKRKAVISSKDEDYHHYGLKKEAKTSTTMPSKTFRFLNRAALKTDEDLNPSGDSITNMWRICSVQEVEDFKAVLRLVPLWAAVMFLSTPVAVQMSMTVLQALVMDRELGPHFNVSAGLLCFVMAGSVSGDETEAQISGDCKRGGWITFPFIIATLLGISVTSYGWFNPMPIPIKTPPRDLVCSLSSSDRWTQRNLLPLVLPYAANLISFIVFISGKRFYKHEKPMGSPFTSSDTTTTMELPSPYNSRKEESTVPPKRGRIKIMIVRDLMNHLRILARNSLRRRDFNLRSPSRFFSNISPESNRSSFGIAFDIDGVILLGSSPVGGSPGALRRLYDDSGALKIPFLFLTNGGGLPESKRASEMSRLLGVHVSPLQVVQGHSPFRKLVNRFENELVVAAGKGEPAAVMSNYGFKNVVSMDEYASYFDNIDPLAPYKKLMFGQDGHKELRSRENVLSQRVQAAFIVSDPVDWSRDIQVLCDILRTGGLPGKEIGPQPHLYFASDDLDYQTAFPTERLGMGAFRIALESIFNRIHDNPLEYTSFGKPNPFVFKNAEDVLKEIATSPHSSNQGSHHFRTLYMIGDNPKIDIRGARQAGTPWFSILTRTGVFKGKDNHAEFPADLVVDTVEEAVDFILTRESAKQS</sequence>
<dbReference type="InterPro" id="IPR006357">
    <property type="entry name" value="HAD-SF_hydro_IIA"/>
</dbReference>
<feature type="compositionally biased region" description="Basic and acidic residues" evidence="6">
    <location>
        <begin position="1"/>
        <end position="19"/>
    </location>
</feature>
<feature type="transmembrane region" description="Helical" evidence="7">
    <location>
        <begin position="176"/>
        <end position="198"/>
    </location>
</feature>
<keyword evidence="4 7" id="KW-1133">Transmembrane helix</keyword>
<dbReference type="Gene3D" id="1.20.1250.20">
    <property type="entry name" value="MFS general substrate transporter like domains"/>
    <property type="match status" value="1"/>
</dbReference>
<dbReference type="Proteomes" id="UP000682877">
    <property type="component" value="Chromosome 5"/>
</dbReference>
<accession>A0A8S2A9Y6</accession>
<feature type="transmembrane region" description="Helical" evidence="7">
    <location>
        <begin position="97"/>
        <end position="119"/>
    </location>
</feature>
<dbReference type="SUPFAM" id="SSF56784">
    <property type="entry name" value="HAD-like"/>
    <property type="match status" value="1"/>
</dbReference>
<dbReference type="InterPro" id="IPR023214">
    <property type="entry name" value="HAD_sf"/>
</dbReference>
<dbReference type="NCBIfam" id="TIGR01456">
    <property type="entry name" value="CECR5"/>
    <property type="match status" value="1"/>
</dbReference>
<dbReference type="Pfam" id="PF00854">
    <property type="entry name" value="PTR2"/>
    <property type="match status" value="1"/>
</dbReference>
<dbReference type="FunFam" id="3.40.50.1000:FF:000137">
    <property type="entry name" value="Hydrolase family protein / HAD-superfamily protein"/>
    <property type="match status" value="1"/>
</dbReference>
<dbReference type="InterPro" id="IPR018456">
    <property type="entry name" value="PTR2_symporter_CS"/>
</dbReference>
<feature type="transmembrane region" description="Helical" evidence="7">
    <location>
        <begin position="358"/>
        <end position="377"/>
    </location>
</feature>